<dbReference type="InterPro" id="IPR036390">
    <property type="entry name" value="WH_DNA-bd_sf"/>
</dbReference>
<dbReference type="GO" id="GO:0015689">
    <property type="term" value="P:molybdate ion transport"/>
    <property type="evidence" value="ECO:0007669"/>
    <property type="project" value="InterPro"/>
</dbReference>
<name>A0A133UJS9_9EURY</name>
<dbReference type="SUPFAM" id="SSF50331">
    <property type="entry name" value="MOP-like"/>
    <property type="match status" value="1"/>
</dbReference>
<keyword evidence="2" id="KW-0500">Molybdenum</keyword>
<dbReference type="Proteomes" id="UP000070284">
    <property type="component" value="Unassembled WGS sequence"/>
</dbReference>
<dbReference type="InterPro" id="IPR004606">
    <property type="entry name" value="Mop_domain"/>
</dbReference>
<feature type="domain" description="Mop" evidence="3">
    <location>
        <begin position="118"/>
        <end position="183"/>
    </location>
</feature>
<evidence type="ECO:0000256" key="1">
    <source>
        <dbReference type="ARBA" id="ARBA00004202"/>
    </source>
</evidence>
<gene>
    <name evidence="4" type="ORF">AKJ65_04365</name>
</gene>
<dbReference type="Gene3D" id="2.40.50.100">
    <property type="match status" value="1"/>
</dbReference>
<accession>A0A133UJS9</accession>
<dbReference type="GO" id="GO:0003700">
    <property type="term" value="F:DNA-binding transcription factor activity"/>
    <property type="evidence" value="ECO:0007669"/>
    <property type="project" value="InterPro"/>
</dbReference>
<dbReference type="Pfam" id="PF03459">
    <property type="entry name" value="TOBE"/>
    <property type="match status" value="1"/>
</dbReference>
<sequence length="184" mass="20538">MDKETEINPKARIWLEKKEKPILGEGRAELLASIEEEGSLNKAAESMGMSYRHAWGVIKKIEERSGFKIVSSEKGGKGGGGTNLTEKGQELLNRYKWMDEALEKMVEKKTLWENMSTKLSARNRLKGKIEDIELGEVGAKIKIEVEPDTLTAYITREAAEDLDLEEGDNAEAVIKATEVMVSKP</sequence>
<dbReference type="InterPro" id="IPR036388">
    <property type="entry name" value="WH-like_DNA-bd_sf"/>
</dbReference>
<proteinExistence type="predicted"/>
<evidence type="ECO:0000313" key="5">
    <source>
        <dbReference type="Proteomes" id="UP000070284"/>
    </source>
</evidence>
<reference evidence="4 5" key="1">
    <citation type="journal article" date="2016" name="Sci. Rep.">
        <title>Metabolic traits of an uncultured archaeal lineage -MSBL1- from brine pools of the Red Sea.</title>
        <authorList>
            <person name="Mwirichia R."/>
            <person name="Alam I."/>
            <person name="Rashid M."/>
            <person name="Vinu M."/>
            <person name="Ba-Alawi W."/>
            <person name="Anthony Kamau A."/>
            <person name="Kamanda Ngugi D."/>
            <person name="Goker M."/>
            <person name="Klenk H.P."/>
            <person name="Bajic V."/>
            <person name="Stingl U."/>
        </authorList>
    </citation>
    <scope>NUCLEOTIDE SEQUENCE [LARGE SCALE GENOMIC DNA]</scope>
    <source>
        <strain evidence="4">SCGC-AAA259E19</strain>
    </source>
</reference>
<evidence type="ECO:0000313" key="4">
    <source>
        <dbReference type="EMBL" id="KXA94453.1"/>
    </source>
</evidence>
<dbReference type="InterPro" id="IPR051815">
    <property type="entry name" value="Molybdate_resp_trans_reg"/>
</dbReference>
<dbReference type="InterPro" id="IPR000847">
    <property type="entry name" value="LysR_HTH_N"/>
</dbReference>
<comment type="subcellular location">
    <subcellularLocation>
        <location evidence="1">Cell membrane</location>
        <topology evidence="1">Peripheral membrane protein</topology>
    </subcellularLocation>
</comment>
<dbReference type="PANTHER" id="PTHR30432:SF1">
    <property type="entry name" value="DNA-BINDING TRANSCRIPTIONAL DUAL REGULATOR MODE"/>
    <property type="match status" value="1"/>
</dbReference>
<dbReference type="InterPro" id="IPR005116">
    <property type="entry name" value="Transp-assoc_OB_typ1"/>
</dbReference>
<dbReference type="EMBL" id="LHXO01000057">
    <property type="protein sequence ID" value="KXA94453.1"/>
    <property type="molecule type" value="Genomic_DNA"/>
</dbReference>
<dbReference type="GO" id="GO:0005886">
    <property type="term" value="C:plasma membrane"/>
    <property type="evidence" value="ECO:0007669"/>
    <property type="project" value="UniProtKB-SubCell"/>
</dbReference>
<dbReference type="Gene3D" id="1.10.10.10">
    <property type="entry name" value="Winged helix-like DNA-binding domain superfamily/Winged helix DNA-binding domain"/>
    <property type="match status" value="1"/>
</dbReference>
<organism evidence="4 5">
    <name type="scientific">candidate division MSBL1 archaeon SCGC-AAA259E19</name>
    <dbReference type="NCBI Taxonomy" id="1698264"/>
    <lineage>
        <taxon>Archaea</taxon>
        <taxon>Methanobacteriati</taxon>
        <taxon>Methanobacteriota</taxon>
        <taxon>candidate division MSBL1</taxon>
    </lineage>
</organism>
<dbReference type="AlphaFoldDB" id="A0A133UJS9"/>
<keyword evidence="5" id="KW-1185">Reference proteome</keyword>
<evidence type="ECO:0000259" key="3">
    <source>
        <dbReference type="PROSITE" id="PS51866"/>
    </source>
</evidence>
<dbReference type="Pfam" id="PF00126">
    <property type="entry name" value="HTH_1"/>
    <property type="match status" value="1"/>
</dbReference>
<evidence type="ECO:0000256" key="2">
    <source>
        <dbReference type="ARBA" id="ARBA00022505"/>
    </source>
</evidence>
<protein>
    <recommendedName>
        <fullName evidence="3">Mop domain-containing protein</fullName>
    </recommendedName>
</protein>
<dbReference type="NCBIfam" id="TIGR00638">
    <property type="entry name" value="Mop"/>
    <property type="match status" value="1"/>
</dbReference>
<dbReference type="PANTHER" id="PTHR30432">
    <property type="entry name" value="TRANSCRIPTIONAL REGULATOR MODE"/>
    <property type="match status" value="1"/>
</dbReference>
<comment type="caution">
    <text evidence="4">The sequence shown here is derived from an EMBL/GenBank/DDBJ whole genome shotgun (WGS) entry which is preliminary data.</text>
</comment>
<dbReference type="PROSITE" id="PS51866">
    <property type="entry name" value="MOP"/>
    <property type="match status" value="1"/>
</dbReference>
<dbReference type="SUPFAM" id="SSF46785">
    <property type="entry name" value="Winged helix' DNA-binding domain"/>
    <property type="match status" value="1"/>
</dbReference>
<dbReference type="InterPro" id="IPR008995">
    <property type="entry name" value="Mo/tungstate-bd_C_term_dom"/>
</dbReference>
<dbReference type="PATRIC" id="fig|1698264.3.peg.1587"/>